<evidence type="ECO:0000256" key="1">
    <source>
        <dbReference type="SAM" id="Phobius"/>
    </source>
</evidence>
<keyword evidence="3" id="KW-1185">Reference proteome</keyword>
<dbReference type="EMBL" id="BOOC01000027">
    <property type="protein sequence ID" value="GIH41962.1"/>
    <property type="molecule type" value="Genomic_DNA"/>
</dbReference>
<dbReference type="RefSeq" id="WP_204059263.1">
    <property type="nucleotide sequence ID" value="NZ_BAAAGP010000021.1"/>
</dbReference>
<evidence type="ECO:0000313" key="2">
    <source>
        <dbReference type="EMBL" id="GIH41962.1"/>
    </source>
</evidence>
<dbReference type="InterPro" id="IPR021385">
    <property type="entry name" value="DUF3017"/>
</dbReference>
<evidence type="ECO:0000313" key="3">
    <source>
        <dbReference type="Proteomes" id="UP000603904"/>
    </source>
</evidence>
<reference evidence="2 3" key="1">
    <citation type="submission" date="2021-01" db="EMBL/GenBank/DDBJ databases">
        <title>Whole genome shotgun sequence of Microbispora corallina NBRC 16416.</title>
        <authorList>
            <person name="Komaki H."/>
            <person name="Tamura T."/>
        </authorList>
    </citation>
    <scope>NUCLEOTIDE SEQUENCE [LARGE SCALE GENOMIC DNA]</scope>
    <source>
        <strain evidence="2 3">NBRC 16416</strain>
    </source>
</reference>
<keyword evidence="1" id="KW-0472">Membrane</keyword>
<keyword evidence="1" id="KW-1133">Transmembrane helix</keyword>
<accession>A0ABQ4G4J8</accession>
<feature type="transmembrane region" description="Helical" evidence="1">
    <location>
        <begin position="12"/>
        <end position="28"/>
    </location>
</feature>
<feature type="transmembrane region" description="Helical" evidence="1">
    <location>
        <begin position="34"/>
        <end position="51"/>
    </location>
</feature>
<sequence>MKTTEKTAWGPYLLVAAGAVVGLCAIALGAPPPAGATIMGCALVVGALVRLRAADARAGALAVRSRGMDALVLGGLGALLVLGSLLLLLPLHNT</sequence>
<organism evidence="2 3">
    <name type="scientific">Microbispora corallina</name>
    <dbReference type="NCBI Taxonomy" id="83302"/>
    <lineage>
        <taxon>Bacteria</taxon>
        <taxon>Bacillati</taxon>
        <taxon>Actinomycetota</taxon>
        <taxon>Actinomycetes</taxon>
        <taxon>Streptosporangiales</taxon>
        <taxon>Streptosporangiaceae</taxon>
        <taxon>Microbispora</taxon>
    </lineage>
</organism>
<comment type="caution">
    <text evidence="2">The sequence shown here is derived from an EMBL/GenBank/DDBJ whole genome shotgun (WGS) entry which is preliminary data.</text>
</comment>
<dbReference type="Proteomes" id="UP000603904">
    <property type="component" value="Unassembled WGS sequence"/>
</dbReference>
<gene>
    <name evidence="2" type="ORF">Mco01_49620</name>
</gene>
<protein>
    <recommendedName>
        <fullName evidence="4">DUF3017 domain-containing protein</fullName>
    </recommendedName>
</protein>
<proteinExistence type="predicted"/>
<name>A0ABQ4G4J8_9ACTN</name>
<keyword evidence="1" id="KW-0812">Transmembrane</keyword>
<dbReference type="Pfam" id="PF11222">
    <property type="entry name" value="DUF3017"/>
    <property type="match status" value="1"/>
</dbReference>
<feature type="transmembrane region" description="Helical" evidence="1">
    <location>
        <begin position="71"/>
        <end position="91"/>
    </location>
</feature>
<evidence type="ECO:0008006" key="4">
    <source>
        <dbReference type="Google" id="ProtNLM"/>
    </source>
</evidence>